<feature type="region of interest" description="Disordered" evidence="5">
    <location>
        <begin position="272"/>
        <end position="312"/>
    </location>
</feature>
<dbReference type="InterPro" id="IPR006509">
    <property type="entry name" value="RBM39_SF"/>
</dbReference>
<dbReference type="InterPro" id="IPR012677">
    <property type="entry name" value="Nucleotide-bd_a/b_plait_sf"/>
</dbReference>
<dbReference type="InterPro" id="IPR035979">
    <property type="entry name" value="RBD_domain_sf"/>
</dbReference>
<protein>
    <recommendedName>
        <fullName evidence="6">RRM domain-containing protein</fullName>
    </recommendedName>
</protein>
<dbReference type="GO" id="GO:0003723">
    <property type="term" value="F:RNA binding"/>
    <property type="evidence" value="ECO:0007669"/>
    <property type="project" value="UniProtKB-UniRule"/>
</dbReference>
<dbReference type="PANTHER" id="PTHR48036">
    <property type="entry name" value="SPLICING FACTOR (PAD-1), PUTATIVE (AFU_ORTHOLOGUE AFUA_1G15810)-RELATED"/>
    <property type="match status" value="1"/>
</dbReference>
<comment type="caution">
    <text evidence="7">The sequence shown here is derived from an EMBL/GenBank/DDBJ whole genome shotgun (WGS) entry which is preliminary data.</text>
</comment>
<keyword evidence="1" id="KW-0597">Phosphoprotein</keyword>
<feature type="region of interest" description="Disordered" evidence="5">
    <location>
        <begin position="1"/>
        <end position="48"/>
    </location>
</feature>
<dbReference type="Pfam" id="PF15519">
    <property type="entry name" value="RBM39linker"/>
    <property type="match status" value="1"/>
</dbReference>
<dbReference type="Proteomes" id="UP001165160">
    <property type="component" value="Unassembled WGS sequence"/>
</dbReference>
<evidence type="ECO:0000259" key="6">
    <source>
        <dbReference type="PROSITE" id="PS50102"/>
    </source>
</evidence>
<evidence type="ECO:0000256" key="4">
    <source>
        <dbReference type="PROSITE-ProRule" id="PRU00176"/>
    </source>
</evidence>
<evidence type="ECO:0000313" key="8">
    <source>
        <dbReference type="Proteomes" id="UP001165160"/>
    </source>
</evidence>
<dbReference type="PROSITE" id="PS50102">
    <property type="entry name" value="RRM"/>
    <property type="match status" value="2"/>
</dbReference>
<dbReference type="Pfam" id="PF00076">
    <property type="entry name" value="RRM_1"/>
    <property type="match status" value="2"/>
</dbReference>
<evidence type="ECO:0000256" key="3">
    <source>
        <dbReference type="ARBA" id="ARBA00022884"/>
    </source>
</evidence>
<feature type="compositionally biased region" description="Polar residues" evidence="5">
    <location>
        <begin position="290"/>
        <end position="306"/>
    </location>
</feature>
<proteinExistence type="predicted"/>
<feature type="domain" description="RRM" evidence="6">
    <location>
        <begin position="54"/>
        <end position="134"/>
    </location>
</feature>
<reference evidence="8" key="1">
    <citation type="journal article" date="2023" name="Commun. Biol.">
        <title>Genome analysis of Parmales, the sister group of diatoms, reveals the evolutionary specialization of diatoms from phago-mixotrophs to photoautotrophs.</title>
        <authorList>
            <person name="Ban H."/>
            <person name="Sato S."/>
            <person name="Yoshikawa S."/>
            <person name="Yamada K."/>
            <person name="Nakamura Y."/>
            <person name="Ichinomiya M."/>
            <person name="Sato N."/>
            <person name="Blanc-Mathieu R."/>
            <person name="Endo H."/>
            <person name="Kuwata A."/>
            <person name="Ogata H."/>
        </authorList>
    </citation>
    <scope>NUCLEOTIDE SEQUENCE [LARGE SCALE GENOMIC DNA]</scope>
    <source>
        <strain evidence="8">NIES 3699</strain>
    </source>
</reference>
<keyword evidence="3 4" id="KW-0694">RNA-binding</keyword>
<name>A0A9W7B7Q3_9STRA</name>
<feature type="compositionally biased region" description="Polar residues" evidence="5">
    <location>
        <begin position="337"/>
        <end position="369"/>
    </location>
</feature>
<dbReference type="EMBL" id="BRXX01000008">
    <property type="protein sequence ID" value="GMH81893.1"/>
    <property type="molecule type" value="Genomic_DNA"/>
</dbReference>
<evidence type="ECO:0000256" key="2">
    <source>
        <dbReference type="ARBA" id="ARBA00022737"/>
    </source>
</evidence>
<dbReference type="AlphaFoldDB" id="A0A9W7B7Q3"/>
<gene>
    <name evidence="7" type="ORF">TrVE_jg5398</name>
</gene>
<dbReference type="GO" id="GO:0006397">
    <property type="term" value="P:mRNA processing"/>
    <property type="evidence" value="ECO:0007669"/>
    <property type="project" value="InterPro"/>
</dbReference>
<dbReference type="SMART" id="SM00360">
    <property type="entry name" value="RRM"/>
    <property type="match status" value="3"/>
</dbReference>
<dbReference type="InterPro" id="IPR000504">
    <property type="entry name" value="RRM_dom"/>
</dbReference>
<dbReference type="Gene3D" id="3.30.70.330">
    <property type="match status" value="3"/>
</dbReference>
<dbReference type="SUPFAM" id="SSF54928">
    <property type="entry name" value="RNA-binding domain, RBD"/>
    <property type="match status" value="2"/>
</dbReference>
<dbReference type="CDD" id="cd00590">
    <property type="entry name" value="RRM_SF"/>
    <property type="match status" value="1"/>
</dbReference>
<sequence length="489" mass="53481">MADTASEPKKRSREDEPEPSNKDKSKKRRDDKPRRDEPLSAEEQRSRLLTKEQRTFFVSQLTQKTEERDLRQYFHRKAGRIAAINMIYDRRSMRHKGCAYIELEKLKDVPYALKCDGKTPSFQRFPIKVEPSDAASTISAIGLERNANTAKAVGQGGFRVFIGNVVSGITENHIRNIFSHLGSVTSVQMQNTDWARGVGFAFCQFRMPEDAQLAIDGMEGCTIGSMEIKMSWAKLSEDVGTAGAKANGRPADAEDKIVKARAYAAKVVPDLPGSLAGSNPTPQPVASDLPDTSMNNYAGINPSQYTSSSASASASLDVHKNDAMAALARAQQTALTGQSSNIPNPTNDTSLESQESGATLKSRGSSSNDARAALMQKLAARAGMDMLESSVAPSQPSPTSTDKLATASLLIHNCFDKDTETEDNWHLDISEDMTEECSRFGKVVQISVKHTLPGGMVSVVFGDVESAKKAREVFEGRWFGERQLRVEYV</sequence>
<evidence type="ECO:0000256" key="1">
    <source>
        <dbReference type="ARBA" id="ARBA00022553"/>
    </source>
</evidence>
<dbReference type="GO" id="GO:0005634">
    <property type="term" value="C:nucleus"/>
    <property type="evidence" value="ECO:0007669"/>
    <property type="project" value="InterPro"/>
</dbReference>
<feature type="region of interest" description="Disordered" evidence="5">
    <location>
        <begin position="331"/>
        <end position="370"/>
    </location>
</feature>
<dbReference type="CDD" id="cd12285">
    <property type="entry name" value="RRM3_RBM39_like"/>
    <property type="match status" value="1"/>
</dbReference>
<keyword evidence="2" id="KW-0677">Repeat</keyword>
<organism evidence="7 8">
    <name type="scientific">Triparma verrucosa</name>
    <dbReference type="NCBI Taxonomy" id="1606542"/>
    <lineage>
        <taxon>Eukaryota</taxon>
        <taxon>Sar</taxon>
        <taxon>Stramenopiles</taxon>
        <taxon>Ochrophyta</taxon>
        <taxon>Bolidophyceae</taxon>
        <taxon>Parmales</taxon>
        <taxon>Triparmaceae</taxon>
        <taxon>Triparma</taxon>
    </lineage>
</organism>
<evidence type="ECO:0000256" key="5">
    <source>
        <dbReference type="SAM" id="MobiDB-lite"/>
    </source>
</evidence>
<keyword evidence="8" id="KW-1185">Reference proteome</keyword>
<dbReference type="InterPro" id="IPR029123">
    <property type="entry name" value="RBM39_linker"/>
</dbReference>
<accession>A0A9W7B7Q3</accession>
<feature type="domain" description="RRM" evidence="6">
    <location>
        <begin position="158"/>
        <end position="235"/>
    </location>
</feature>
<evidence type="ECO:0000313" key="7">
    <source>
        <dbReference type="EMBL" id="GMH81893.1"/>
    </source>
</evidence>